<organism evidence="2">
    <name type="scientific">Chromera velia CCMP2878</name>
    <dbReference type="NCBI Taxonomy" id="1169474"/>
    <lineage>
        <taxon>Eukaryota</taxon>
        <taxon>Sar</taxon>
        <taxon>Alveolata</taxon>
        <taxon>Colpodellida</taxon>
        <taxon>Chromeraceae</taxon>
        <taxon>Chromera</taxon>
    </lineage>
</organism>
<dbReference type="EMBL" id="CDMZ01005925">
    <property type="protein sequence ID" value="CEM55940.1"/>
    <property type="molecule type" value="Genomic_DNA"/>
</dbReference>
<feature type="compositionally biased region" description="Acidic residues" evidence="1">
    <location>
        <begin position="8"/>
        <end position="17"/>
    </location>
</feature>
<name>A0A0G4IF67_9ALVE</name>
<sequence length="238" mass="26592">MDRRDSFFEQDDIFDSDTDLRGGTEELQNGTNNEHASETSSAWSGVETAPAGGSYTPLDTWEESNSPMTPTAPTTPRPWALNPMVGRVQIRPRTPVLLRDPNSSILMQRRAQRSGTGTLTLDGRPQQGNQRYGNGSVGPCIFPQTETSGVSLNVRDYRFVPQPERDTRSWSSVSPTETRRVPTRPLPPPSSREFCLAEPNEEAEPMQVEQEQQGEVVQPEPVCQCQEVQMEEEDENIN</sequence>
<feature type="compositionally biased region" description="Low complexity" evidence="1">
    <location>
        <begin position="67"/>
        <end position="78"/>
    </location>
</feature>
<gene>
    <name evidence="2" type="ORF">Cvel_13958</name>
</gene>
<protein>
    <submittedName>
        <fullName evidence="2">Uncharacterized protein</fullName>
    </submittedName>
</protein>
<evidence type="ECO:0000313" key="2">
    <source>
        <dbReference type="EMBL" id="CEM55940.1"/>
    </source>
</evidence>
<accession>A0A0G4IF67</accession>
<feature type="compositionally biased region" description="Polar residues" evidence="1">
    <location>
        <begin position="26"/>
        <end position="43"/>
    </location>
</feature>
<evidence type="ECO:0000256" key="1">
    <source>
        <dbReference type="SAM" id="MobiDB-lite"/>
    </source>
</evidence>
<feature type="region of interest" description="Disordered" evidence="1">
    <location>
        <begin position="1"/>
        <end position="81"/>
    </location>
</feature>
<dbReference type="VEuPathDB" id="CryptoDB:Cvel_13958"/>
<reference evidence="2" key="1">
    <citation type="submission" date="2014-11" db="EMBL/GenBank/DDBJ databases">
        <authorList>
            <person name="Otto D Thomas"/>
            <person name="Naeem Raeece"/>
        </authorList>
    </citation>
    <scope>NUCLEOTIDE SEQUENCE</scope>
</reference>
<dbReference type="AlphaFoldDB" id="A0A0G4IF67"/>
<feature type="region of interest" description="Disordered" evidence="1">
    <location>
        <begin position="163"/>
        <end position="194"/>
    </location>
</feature>
<proteinExistence type="predicted"/>